<accession>A0AAV4NAF3</accession>
<organism evidence="1 2">
    <name type="scientific">Caerostris darwini</name>
    <dbReference type="NCBI Taxonomy" id="1538125"/>
    <lineage>
        <taxon>Eukaryota</taxon>
        <taxon>Metazoa</taxon>
        <taxon>Ecdysozoa</taxon>
        <taxon>Arthropoda</taxon>
        <taxon>Chelicerata</taxon>
        <taxon>Arachnida</taxon>
        <taxon>Araneae</taxon>
        <taxon>Araneomorphae</taxon>
        <taxon>Entelegynae</taxon>
        <taxon>Araneoidea</taxon>
        <taxon>Araneidae</taxon>
        <taxon>Caerostris</taxon>
    </lineage>
</organism>
<protein>
    <submittedName>
        <fullName evidence="1">Uncharacterized protein</fullName>
    </submittedName>
</protein>
<dbReference type="Proteomes" id="UP001054837">
    <property type="component" value="Unassembled WGS sequence"/>
</dbReference>
<dbReference type="AlphaFoldDB" id="A0AAV4NAF3"/>
<keyword evidence="2" id="KW-1185">Reference proteome</keyword>
<name>A0AAV4NAF3_9ARAC</name>
<comment type="caution">
    <text evidence="1">The sequence shown here is derived from an EMBL/GenBank/DDBJ whole genome shotgun (WGS) entry which is preliminary data.</text>
</comment>
<proteinExistence type="predicted"/>
<evidence type="ECO:0000313" key="2">
    <source>
        <dbReference type="Proteomes" id="UP001054837"/>
    </source>
</evidence>
<reference evidence="1 2" key="1">
    <citation type="submission" date="2021-06" db="EMBL/GenBank/DDBJ databases">
        <title>Caerostris darwini draft genome.</title>
        <authorList>
            <person name="Kono N."/>
            <person name="Arakawa K."/>
        </authorList>
    </citation>
    <scope>NUCLEOTIDE SEQUENCE [LARGE SCALE GENOMIC DNA]</scope>
</reference>
<evidence type="ECO:0000313" key="1">
    <source>
        <dbReference type="EMBL" id="GIX81787.1"/>
    </source>
</evidence>
<sequence length="169" mass="19208">MVMAVSALFAHSLNPQPITYQKRGEIDLLPISCPDDYGPIPLKHSLRRDTWIEFEELAVRLNETISGDYGCKSRAIKINSTPTISYASRRPLRNEQQFHFTKRPPITILWLDYPNGNSSVRSLCSFAEPATNHLPGEVCEIDLPPISCPSDYGPIPLEHSLRRDTWIEF</sequence>
<gene>
    <name evidence="1" type="ORF">CDAR_555891</name>
</gene>
<dbReference type="EMBL" id="BPLQ01001442">
    <property type="protein sequence ID" value="GIX81787.1"/>
    <property type="molecule type" value="Genomic_DNA"/>
</dbReference>